<dbReference type="SMART" id="SM00450">
    <property type="entry name" value="RHOD"/>
    <property type="match status" value="1"/>
</dbReference>
<dbReference type="Proteomes" id="UP000515913">
    <property type="component" value="Chromosome"/>
</dbReference>
<reference evidence="2 3" key="1">
    <citation type="submission" date="2020-08" db="EMBL/GenBank/DDBJ databases">
        <authorList>
            <person name="Liu C."/>
            <person name="Sun Q."/>
        </authorList>
    </citation>
    <scope>NUCLEOTIDE SEQUENCE [LARGE SCALE GENOMIC DNA]</scope>
    <source>
        <strain evidence="2 3">NSJ-57</strain>
    </source>
</reference>
<evidence type="ECO:0000313" key="3">
    <source>
        <dbReference type="Proteomes" id="UP000515913"/>
    </source>
</evidence>
<accession>A0A7G9GYZ3</accession>
<dbReference type="Gene3D" id="3.40.250.10">
    <property type="entry name" value="Rhodanese-like domain"/>
    <property type="match status" value="1"/>
</dbReference>
<dbReference type="SUPFAM" id="SSF52821">
    <property type="entry name" value="Rhodanese/Cell cycle control phosphatase"/>
    <property type="match status" value="1"/>
</dbReference>
<sequence length="107" mass="12666">MNSTLPYERINHEQAKAMMDTEKKYKIIDVRTKEEFELGHIKNAINIPNEEILFEDPYELSDKDEILMIYCRSGHRSLQASLKLHLLGYKNIYEFGGINTWPYEIVK</sequence>
<dbReference type="PANTHER" id="PTHR43031:SF16">
    <property type="entry name" value="OXIDOREDUCTASE"/>
    <property type="match status" value="1"/>
</dbReference>
<keyword evidence="3" id="KW-1185">Reference proteome</keyword>
<gene>
    <name evidence="2" type="ORF">H9Q81_04150</name>
</gene>
<evidence type="ECO:0000259" key="1">
    <source>
        <dbReference type="PROSITE" id="PS50206"/>
    </source>
</evidence>
<dbReference type="InterPro" id="IPR050229">
    <property type="entry name" value="GlpE_sulfurtransferase"/>
</dbReference>
<dbReference type="InterPro" id="IPR001763">
    <property type="entry name" value="Rhodanese-like_dom"/>
</dbReference>
<dbReference type="PANTHER" id="PTHR43031">
    <property type="entry name" value="FAD-DEPENDENT OXIDOREDUCTASE"/>
    <property type="match status" value="1"/>
</dbReference>
<dbReference type="CDD" id="cd00158">
    <property type="entry name" value="RHOD"/>
    <property type="match status" value="1"/>
</dbReference>
<protein>
    <submittedName>
        <fullName evidence="2">Rhodanese-like domain-containing protein</fullName>
    </submittedName>
</protein>
<name>A0A7G9GYZ3_9FUSO</name>
<dbReference type="PROSITE" id="PS50206">
    <property type="entry name" value="RHODANESE_3"/>
    <property type="match status" value="1"/>
</dbReference>
<feature type="domain" description="Rhodanese" evidence="1">
    <location>
        <begin position="21"/>
        <end position="107"/>
    </location>
</feature>
<dbReference type="EMBL" id="CP060637">
    <property type="protein sequence ID" value="QNM16025.1"/>
    <property type="molecule type" value="Genomic_DNA"/>
</dbReference>
<dbReference type="InterPro" id="IPR036873">
    <property type="entry name" value="Rhodanese-like_dom_sf"/>
</dbReference>
<organism evidence="2 3">
    <name type="scientific">Fusobacterium hominis</name>
    <dbReference type="NCBI Taxonomy" id="2764326"/>
    <lineage>
        <taxon>Bacteria</taxon>
        <taxon>Fusobacteriati</taxon>
        <taxon>Fusobacteriota</taxon>
        <taxon>Fusobacteriia</taxon>
        <taxon>Fusobacteriales</taxon>
        <taxon>Fusobacteriaceae</taxon>
        <taxon>Fusobacterium</taxon>
    </lineage>
</organism>
<dbReference type="RefSeq" id="WP_101473770.1">
    <property type="nucleotide sequence ID" value="NZ_CP060637.1"/>
</dbReference>
<dbReference type="AlphaFoldDB" id="A0A7G9GYZ3"/>
<dbReference type="KEGG" id="fho:H9Q81_04150"/>
<dbReference type="Pfam" id="PF00581">
    <property type="entry name" value="Rhodanese"/>
    <property type="match status" value="1"/>
</dbReference>
<evidence type="ECO:0000313" key="2">
    <source>
        <dbReference type="EMBL" id="QNM16025.1"/>
    </source>
</evidence>
<proteinExistence type="predicted"/>